<evidence type="ECO:0000259" key="7">
    <source>
        <dbReference type="Pfam" id="PF00931"/>
    </source>
</evidence>
<dbReference type="SUPFAM" id="SSF52058">
    <property type="entry name" value="L domain-like"/>
    <property type="match status" value="2"/>
</dbReference>
<evidence type="ECO:0000256" key="1">
    <source>
        <dbReference type="ARBA" id="ARBA00008894"/>
    </source>
</evidence>
<dbReference type="Proteomes" id="UP000008021">
    <property type="component" value="Chromosome 6"/>
</dbReference>
<evidence type="ECO:0000256" key="6">
    <source>
        <dbReference type="ARBA" id="ARBA00022840"/>
    </source>
</evidence>
<protein>
    <recommendedName>
        <fullName evidence="12">NB-ARC domain-containing protein</fullName>
    </recommendedName>
</protein>
<dbReference type="PRINTS" id="PR00364">
    <property type="entry name" value="DISEASERSIST"/>
</dbReference>
<organism evidence="10">
    <name type="scientific">Oryza meridionalis</name>
    <dbReference type="NCBI Taxonomy" id="40149"/>
    <lineage>
        <taxon>Eukaryota</taxon>
        <taxon>Viridiplantae</taxon>
        <taxon>Streptophyta</taxon>
        <taxon>Embryophyta</taxon>
        <taxon>Tracheophyta</taxon>
        <taxon>Spermatophyta</taxon>
        <taxon>Magnoliopsida</taxon>
        <taxon>Liliopsida</taxon>
        <taxon>Poales</taxon>
        <taxon>Poaceae</taxon>
        <taxon>BOP clade</taxon>
        <taxon>Oryzoideae</taxon>
        <taxon>Oryzeae</taxon>
        <taxon>Oryzinae</taxon>
        <taxon>Oryza</taxon>
    </lineage>
</organism>
<accession>A0A0E0E178</accession>
<evidence type="ECO:0000313" key="11">
    <source>
        <dbReference type="Proteomes" id="UP000008021"/>
    </source>
</evidence>
<feature type="domain" description="Disease resistance N-terminal" evidence="8">
    <location>
        <begin position="17"/>
        <end position="104"/>
    </location>
</feature>
<dbReference type="InterPro" id="IPR056789">
    <property type="entry name" value="LRR_R13L1-DRL21"/>
</dbReference>
<keyword evidence="4" id="KW-0547">Nucleotide-binding</keyword>
<dbReference type="EnsemblPlants" id="OMERI06G14250.1">
    <property type="protein sequence ID" value="OMERI06G14250.1"/>
    <property type="gene ID" value="OMERI06G14250"/>
</dbReference>
<comment type="similarity">
    <text evidence="1">Belongs to the disease resistance NB-LRR family.</text>
</comment>
<dbReference type="PANTHER" id="PTHR36766:SF30">
    <property type="entry name" value="TIR-NBS TYPE DISEASE RESISTANCE PROTEIN-RELATED"/>
    <property type="match status" value="1"/>
</dbReference>
<evidence type="ECO:0000256" key="2">
    <source>
        <dbReference type="ARBA" id="ARBA00022614"/>
    </source>
</evidence>
<dbReference type="PANTHER" id="PTHR36766">
    <property type="entry name" value="PLANT BROAD-SPECTRUM MILDEW RESISTANCE PROTEIN RPW8"/>
    <property type="match status" value="1"/>
</dbReference>
<dbReference type="Pfam" id="PF18052">
    <property type="entry name" value="Rx_N"/>
    <property type="match status" value="1"/>
</dbReference>
<evidence type="ECO:0000256" key="5">
    <source>
        <dbReference type="ARBA" id="ARBA00022821"/>
    </source>
</evidence>
<evidence type="ECO:0000259" key="8">
    <source>
        <dbReference type="Pfam" id="PF18052"/>
    </source>
</evidence>
<keyword evidence="3" id="KW-0677">Repeat</keyword>
<dbReference type="AlphaFoldDB" id="A0A0E0E178"/>
<dbReference type="Gene3D" id="3.80.10.10">
    <property type="entry name" value="Ribonuclease Inhibitor"/>
    <property type="match status" value="2"/>
</dbReference>
<keyword evidence="6" id="KW-0067">ATP-binding</keyword>
<proteinExistence type="inferred from homology"/>
<dbReference type="InterPro" id="IPR032675">
    <property type="entry name" value="LRR_dom_sf"/>
</dbReference>
<dbReference type="GO" id="GO:0005524">
    <property type="term" value="F:ATP binding"/>
    <property type="evidence" value="ECO:0007669"/>
    <property type="project" value="UniProtKB-KW"/>
</dbReference>
<evidence type="ECO:0000259" key="9">
    <source>
        <dbReference type="Pfam" id="PF25019"/>
    </source>
</evidence>
<name>A0A0E0E178_9ORYZ</name>
<evidence type="ECO:0000256" key="4">
    <source>
        <dbReference type="ARBA" id="ARBA00022741"/>
    </source>
</evidence>
<keyword evidence="5" id="KW-0611">Plant defense</keyword>
<dbReference type="Pfam" id="PF25019">
    <property type="entry name" value="LRR_R13L1-DRL21"/>
    <property type="match status" value="1"/>
</dbReference>
<reference evidence="10" key="1">
    <citation type="submission" date="2015-04" db="UniProtKB">
        <authorList>
            <consortium name="EnsemblPlants"/>
        </authorList>
    </citation>
    <scope>IDENTIFICATION</scope>
</reference>
<evidence type="ECO:0000313" key="10">
    <source>
        <dbReference type="EnsemblPlants" id="OMERI06G14250.1"/>
    </source>
</evidence>
<feature type="domain" description="R13L1/DRL21-like LRR repeat region" evidence="9">
    <location>
        <begin position="469"/>
        <end position="588"/>
    </location>
</feature>
<dbReference type="GO" id="GO:0051707">
    <property type="term" value="P:response to other organism"/>
    <property type="evidence" value="ECO:0007669"/>
    <property type="project" value="UniProtKB-ARBA"/>
</dbReference>
<dbReference type="InterPro" id="IPR027417">
    <property type="entry name" value="P-loop_NTPase"/>
</dbReference>
<keyword evidence="2" id="KW-0433">Leucine-rich repeat</keyword>
<dbReference type="Gene3D" id="3.40.50.300">
    <property type="entry name" value="P-loop containing nucleotide triphosphate hydrolases"/>
    <property type="match status" value="1"/>
</dbReference>
<dbReference type="Pfam" id="PF00931">
    <property type="entry name" value="NB-ARC"/>
    <property type="match status" value="1"/>
</dbReference>
<dbReference type="GO" id="GO:0006952">
    <property type="term" value="P:defense response"/>
    <property type="evidence" value="ECO:0007669"/>
    <property type="project" value="UniProtKB-KW"/>
</dbReference>
<keyword evidence="11" id="KW-1185">Reference proteome</keyword>
<dbReference type="SUPFAM" id="SSF52540">
    <property type="entry name" value="P-loop containing nucleoside triphosphate hydrolases"/>
    <property type="match status" value="1"/>
</dbReference>
<feature type="domain" description="NB-ARC" evidence="7">
    <location>
        <begin position="197"/>
        <end position="356"/>
    </location>
</feature>
<evidence type="ECO:0008006" key="12">
    <source>
        <dbReference type="Google" id="ProtNLM"/>
    </source>
</evidence>
<sequence length="1040" mass="116708">MATASLVFAGKAVATPVISYMLNKAFTYLVNYWRTEDMESVKAELLKMLPHVQAVFDAVDWDNIKEQSAALDAWLWQLRDAVEEAEDSLDELDYHRLKEEVKARDEQEASGSVSKLKGKLIRKLTKHVPKNGMLKRLKESVEGLHKAIAGVKDFMGFVNKVGVVNHFMDYELKMKGKQFETSSRSTAIEVFGLEKEKDIMIKWLTEPTGNDPADTNLRIFTIVGHGGFGKTTLAQLIYNEKKVQNCFDICIWVSVSSHFDALSITKSIIEAISKETPPANRLETLHAILEDRLISKRFLLILDNVWNDNDINEWEKLFAPLRIGGTGSIILVTTRMKSVGDMAGYALGLKVQHLKLDGLLEKDILMLFNKHAFSGLNLDCCKNLHLLGEQIVKKISGCPLAAKVIETLKIMEYSEGKMLKLNGMCNLVHLRNLYVPYDTISSIPQMGKLTCLEYLSAFNVQRKIGYTVCELKNLARLRHLHLRDIQNIDTREVLGANLKEKKHMRTLSLHWSSHEVVTENTDDQVLDDFQPQSGLEGLNIIGFSGTKFPFWMTNSYLVNIVSLKIINCGKVEHLPSLANLCSLKSLSLLRLPLLTSMGFLFHGCGKVLIGYSHPLISSPKSPTGISEGTDYIDSDSKFFPSHLCTLVIRGCPKLMELPTLPLRLKHLKILSSGLMFLPKMYYNYYNREGSLPSLNESQLTSMRIEDCPNLTSFADCFLQQNFCQVSLREIHIYQCEKLKHLPPNGFAELVNLQILEISDCPMLKDGGMEVKLLPSSVEQLTIRSCGELEDMLVGSLAGLKALSNICLSQCTHLTSLASANTFETLTTLRSSQESMKSLLKIETLRIDDHTLLFVEPLRSMHFTKELTISDDHVMTSLPDHWLLQNHLLQNLMIFNAKALQCLPSSLAHLCHLQSFTLRNAPLVNSVPNLPASLSNLTLGSCCTILADRCRKGGHDWSKIAHIPLMNAALRTTFSSACKSFEFHPSLLFPVDECFKAAKQVEGLSLHAYILYPYPSIDGVKIFINQISAVTVRVLKANQSM</sequence>
<dbReference type="GO" id="GO:0043531">
    <property type="term" value="F:ADP binding"/>
    <property type="evidence" value="ECO:0007669"/>
    <property type="project" value="InterPro"/>
</dbReference>
<dbReference type="InterPro" id="IPR002182">
    <property type="entry name" value="NB-ARC"/>
</dbReference>
<dbReference type="Gene3D" id="1.20.5.4130">
    <property type="match status" value="1"/>
</dbReference>
<evidence type="ECO:0000256" key="3">
    <source>
        <dbReference type="ARBA" id="ARBA00022737"/>
    </source>
</evidence>
<reference evidence="10" key="2">
    <citation type="submission" date="2018-05" db="EMBL/GenBank/DDBJ databases">
        <title>OmerRS3 (Oryza meridionalis Reference Sequence Version 3).</title>
        <authorList>
            <person name="Zhang J."/>
            <person name="Kudrna D."/>
            <person name="Lee S."/>
            <person name="Talag J."/>
            <person name="Welchert J."/>
            <person name="Wing R.A."/>
        </authorList>
    </citation>
    <scope>NUCLEOTIDE SEQUENCE [LARGE SCALE GENOMIC DNA]</scope>
    <source>
        <strain evidence="10">cv. OR44</strain>
    </source>
</reference>
<dbReference type="Gramene" id="OMERI06G14250.1">
    <property type="protein sequence ID" value="OMERI06G14250.1"/>
    <property type="gene ID" value="OMERI06G14250"/>
</dbReference>
<dbReference type="InterPro" id="IPR041118">
    <property type="entry name" value="Rx_N"/>
</dbReference>